<keyword evidence="9" id="KW-1185">Reference proteome</keyword>
<proteinExistence type="inferred from homology"/>
<dbReference type="PROSITE" id="PS50983">
    <property type="entry name" value="FE_B12_PBP"/>
    <property type="match status" value="1"/>
</dbReference>
<comment type="caution">
    <text evidence="8">The sequence shown here is derived from an EMBL/GenBank/DDBJ whole genome shotgun (WGS) entry which is preliminary data.</text>
</comment>
<dbReference type="Pfam" id="PF01497">
    <property type="entry name" value="Peripla_BP_2"/>
    <property type="match status" value="1"/>
</dbReference>
<dbReference type="Gene3D" id="3.40.50.1980">
    <property type="entry name" value="Nitrogenase molybdenum iron protein domain"/>
    <property type="match status" value="2"/>
</dbReference>
<feature type="region of interest" description="Disordered" evidence="5">
    <location>
        <begin position="30"/>
        <end position="62"/>
    </location>
</feature>
<evidence type="ECO:0000256" key="4">
    <source>
        <dbReference type="ARBA" id="ARBA00022729"/>
    </source>
</evidence>
<comment type="similarity">
    <text evidence="2">Belongs to the bacterial solute-binding protein 8 family.</text>
</comment>
<dbReference type="InterPro" id="IPR051313">
    <property type="entry name" value="Bact_iron-sidero_bind"/>
</dbReference>
<dbReference type="RefSeq" id="WP_210040066.1">
    <property type="nucleotide sequence ID" value="NZ_JBHLVU010000007.1"/>
</dbReference>
<dbReference type="PANTHER" id="PTHR30532:SF26">
    <property type="entry name" value="IRON(3+)-HYDROXAMATE-BINDING PROTEIN FHUD"/>
    <property type="match status" value="1"/>
</dbReference>
<gene>
    <name evidence="8" type="ORF">K0U00_21490</name>
</gene>
<dbReference type="PANTHER" id="PTHR30532">
    <property type="entry name" value="IRON III DICITRATE-BINDING PERIPLASMIC PROTEIN"/>
    <property type="match status" value="1"/>
</dbReference>
<evidence type="ECO:0000256" key="1">
    <source>
        <dbReference type="ARBA" id="ARBA00004196"/>
    </source>
</evidence>
<dbReference type="SUPFAM" id="SSF53807">
    <property type="entry name" value="Helical backbone' metal receptor"/>
    <property type="match status" value="1"/>
</dbReference>
<name>A0ABS7C6R3_9BACL</name>
<organism evidence="8 9">
    <name type="scientific">Paenibacillus sepulcri</name>
    <dbReference type="NCBI Taxonomy" id="359917"/>
    <lineage>
        <taxon>Bacteria</taxon>
        <taxon>Bacillati</taxon>
        <taxon>Bacillota</taxon>
        <taxon>Bacilli</taxon>
        <taxon>Bacillales</taxon>
        <taxon>Paenibacillaceae</taxon>
        <taxon>Paenibacillus</taxon>
    </lineage>
</organism>
<evidence type="ECO:0000256" key="5">
    <source>
        <dbReference type="SAM" id="MobiDB-lite"/>
    </source>
</evidence>
<feature type="domain" description="Fe/B12 periplasmic-binding" evidence="7">
    <location>
        <begin position="82"/>
        <end position="337"/>
    </location>
</feature>
<dbReference type="PROSITE" id="PS51257">
    <property type="entry name" value="PROKAR_LIPOPROTEIN"/>
    <property type="match status" value="1"/>
</dbReference>
<dbReference type="InterPro" id="IPR002491">
    <property type="entry name" value="ABC_transptr_periplasmic_BD"/>
</dbReference>
<dbReference type="EMBL" id="JAHZIK010000623">
    <property type="protein sequence ID" value="MBW7456615.1"/>
    <property type="molecule type" value="Genomic_DNA"/>
</dbReference>
<evidence type="ECO:0000256" key="3">
    <source>
        <dbReference type="ARBA" id="ARBA00022448"/>
    </source>
</evidence>
<evidence type="ECO:0000259" key="7">
    <source>
        <dbReference type="PROSITE" id="PS50983"/>
    </source>
</evidence>
<feature type="chain" id="PRO_5046544716" evidence="6">
    <location>
        <begin position="32"/>
        <end position="337"/>
    </location>
</feature>
<accession>A0ABS7C6R3</accession>
<evidence type="ECO:0000256" key="6">
    <source>
        <dbReference type="SAM" id="SignalP"/>
    </source>
</evidence>
<comment type="subcellular location">
    <subcellularLocation>
        <location evidence="1">Cell envelope</location>
    </subcellularLocation>
</comment>
<evidence type="ECO:0000313" key="8">
    <source>
        <dbReference type="EMBL" id="MBW7456615.1"/>
    </source>
</evidence>
<feature type="compositionally biased region" description="Polar residues" evidence="5">
    <location>
        <begin position="30"/>
        <end position="54"/>
    </location>
</feature>
<protein>
    <submittedName>
        <fullName evidence="8">Iron-siderophore ABC transporter substrate-binding protein</fullName>
    </submittedName>
</protein>
<sequence length="337" mass="37032">MYRKINFVWTISLLAALVMFLGACSSSTNQGGNNTGEAAANQTQSNTDGAGNTNAPAEPAPAAPVTIQGLRGEITLDKVPEKIVVLDVQYADQMLALGKQPLGSVVAETDNALPEYLGEKMNNVTLVGTYVEPNLEAIIGLQPDLIIATEFHDKIYDDLQKVAPTLVLERNEDWRTVLLKFGQILHQPEEAQKLVDDYKQKVSDLKTVLADKLKDQTVALIRPRDKMIRLHTTSHRTAQILYDDLGLTPPKMAVNSTDTSTMISLEVMPELAADHMFLLQDDTNKELTAEFQNTSIWKNLGAVTSSHVYVENTAQWIGYYGPIAINLVVDQIADALN</sequence>
<feature type="signal peptide" evidence="6">
    <location>
        <begin position="1"/>
        <end position="31"/>
    </location>
</feature>
<reference evidence="8 9" key="1">
    <citation type="submission" date="2021-07" db="EMBL/GenBank/DDBJ databases">
        <title>Paenibacillus radiodurans sp. nov., isolated from the southeastern edge of Tengger Desert.</title>
        <authorList>
            <person name="Zhang G."/>
        </authorList>
    </citation>
    <scope>NUCLEOTIDE SEQUENCE [LARGE SCALE GENOMIC DNA]</scope>
    <source>
        <strain evidence="8 9">CCM 7311</strain>
    </source>
</reference>
<evidence type="ECO:0000256" key="2">
    <source>
        <dbReference type="ARBA" id="ARBA00008814"/>
    </source>
</evidence>
<dbReference type="Proteomes" id="UP001519887">
    <property type="component" value="Unassembled WGS sequence"/>
</dbReference>
<evidence type="ECO:0000313" key="9">
    <source>
        <dbReference type="Proteomes" id="UP001519887"/>
    </source>
</evidence>
<keyword evidence="4 6" id="KW-0732">Signal</keyword>
<keyword evidence="3" id="KW-0813">Transport</keyword>
<dbReference type="CDD" id="cd01146">
    <property type="entry name" value="FhuD"/>
    <property type="match status" value="1"/>
</dbReference>